<reference evidence="2 3" key="1">
    <citation type="submission" date="2016-01" db="EMBL/GenBank/DDBJ databases">
        <title>The new phylogeny of the genus Mycobacterium.</title>
        <authorList>
            <person name="Tarcisio F."/>
            <person name="Conor M."/>
            <person name="Antonella G."/>
            <person name="Elisabetta G."/>
            <person name="Giulia F.S."/>
            <person name="Sara T."/>
            <person name="Anna F."/>
            <person name="Clotilde B."/>
            <person name="Roberto B."/>
            <person name="Veronica D.S."/>
            <person name="Fabio R."/>
            <person name="Monica P."/>
            <person name="Olivier J."/>
            <person name="Enrico T."/>
            <person name="Nicola S."/>
        </authorList>
    </citation>
    <scope>NUCLEOTIDE SEQUENCE [LARGE SCALE GENOMIC DNA]</scope>
    <source>
        <strain evidence="2 3">DSM 45731</strain>
    </source>
</reference>
<organism evidence="2 3">
    <name type="scientific">Mycobacterium fragae</name>
    <dbReference type="NCBI Taxonomy" id="1260918"/>
    <lineage>
        <taxon>Bacteria</taxon>
        <taxon>Bacillati</taxon>
        <taxon>Actinomycetota</taxon>
        <taxon>Actinomycetes</taxon>
        <taxon>Mycobacteriales</taxon>
        <taxon>Mycobacteriaceae</taxon>
        <taxon>Mycobacterium</taxon>
    </lineage>
</organism>
<dbReference type="EMBL" id="LQOW01000024">
    <property type="protein sequence ID" value="ORV59595.1"/>
    <property type="molecule type" value="Genomic_DNA"/>
</dbReference>
<keyword evidence="3" id="KW-1185">Reference proteome</keyword>
<dbReference type="Proteomes" id="UP000194000">
    <property type="component" value="Unassembled WGS sequence"/>
</dbReference>
<dbReference type="AlphaFoldDB" id="A0A1X1URV8"/>
<dbReference type="Pfam" id="PF01402">
    <property type="entry name" value="RHH_1"/>
    <property type="match status" value="1"/>
</dbReference>
<dbReference type="SUPFAM" id="SSF47598">
    <property type="entry name" value="Ribbon-helix-helix"/>
    <property type="match status" value="1"/>
</dbReference>
<dbReference type="GO" id="GO:0006355">
    <property type="term" value="P:regulation of DNA-templated transcription"/>
    <property type="evidence" value="ECO:0007669"/>
    <property type="project" value="InterPro"/>
</dbReference>
<sequence>MTMISFRVDDADAAEIEQWARRLQIDRSELLRDALRRHLAELAADQDIRAYAEKPVTDEEKALAQIADWGPAEEWADWADAAR</sequence>
<dbReference type="InterPro" id="IPR010985">
    <property type="entry name" value="Ribbon_hlx_hlx"/>
</dbReference>
<name>A0A1X1URV8_9MYCO</name>
<comment type="caution">
    <text evidence="2">The sequence shown here is derived from an EMBL/GenBank/DDBJ whole genome shotgun (WGS) entry which is preliminary data.</text>
</comment>
<dbReference type="STRING" id="1260918.AWC06_15795"/>
<feature type="domain" description="Ribbon-helix-helix protein CopG" evidence="1">
    <location>
        <begin position="4"/>
        <end position="41"/>
    </location>
</feature>
<evidence type="ECO:0000259" key="1">
    <source>
        <dbReference type="Pfam" id="PF01402"/>
    </source>
</evidence>
<gene>
    <name evidence="2" type="ORF">AWC06_15795</name>
</gene>
<accession>A0A1X1URV8</accession>
<dbReference type="InterPro" id="IPR002145">
    <property type="entry name" value="CopG"/>
</dbReference>
<evidence type="ECO:0000313" key="2">
    <source>
        <dbReference type="EMBL" id="ORV59595.1"/>
    </source>
</evidence>
<evidence type="ECO:0000313" key="3">
    <source>
        <dbReference type="Proteomes" id="UP000194000"/>
    </source>
</evidence>
<protein>
    <submittedName>
        <fullName evidence="2">Antitoxin</fullName>
    </submittedName>
</protein>
<proteinExistence type="predicted"/>